<dbReference type="OrthoDB" id="9805928at2"/>
<dbReference type="SUPFAM" id="SSF53850">
    <property type="entry name" value="Periplasmic binding protein-like II"/>
    <property type="match status" value="1"/>
</dbReference>
<name>A0A2T5V4R7_9HYPH</name>
<feature type="domain" description="Helix-turn-helix" evidence="2">
    <location>
        <begin position="8"/>
        <end position="56"/>
    </location>
</feature>
<protein>
    <submittedName>
        <fullName evidence="3">Excisionase family DNA binding protein</fullName>
    </submittedName>
</protein>
<evidence type="ECO:0000259" key="1">
    <source>
        <dbReference type="Pfam" id="PF12727"/>
    </source>
</evidence>
<dbReference type="InterPro" id="IPR024370">
    <property type="entry name" value="PBP_domain"/>
</dbReference>
<dbReference type="Pfam" id="PF12727">
    <property type="entry name" value="PBP_like"/>
    <property type="match status" value="1"/>
</dbReference>
<evidence type="ECO:0000259" key="2">
    <source>
        <dbReference type="Pfam" id="PF12728"/>
    </source>
</evidence>
<accession>A0A2T5V4R7</accession>
<dbReference type="RefSeq" id="WP_107991269.1">
    <property type="nucleotide sequence ID" value="NZ_QAYG01000009.1"/>
</dbReference>
<dbReference type="Pfam" id="PF12728">
    <property type="entry name" value="HTH_17"/>
    <property type="match status" value="1"/>
</dbReference>
<dbReference type="PANTHER" id="PTHR38431">
    <property type="entry name" value="BLL2305 PROTEIN"/>
    <property type="match status" value="1"/>
</dbReference>
<evidence type="ECO:0000313" key="4">
    <source>
        <dbReference type="Proteomes" id="UP000244081"/>
    </source>
</evidence>
<dbReference type="NCBIfam" id="TIGR01764">
    <property type="entry name" value="excise"/>
    <property type="match status" value="1"/>
</dbReference>
<dbReference type="Gene3D" id="3.40.190.10">
    <property type="entry name" value="Periplasmic binding protein-like II"/>
    <property type="match status" value="1"/>
</dbReference>
<dbReference type="InterPro" id="IPR010093">
    <property type="entry name" value="SinI_DNA-bd"/>
</dbReference>
<dbReference type="InterPro" id="IPR041657">
    <property type="entry name" value="HTH_17"/>
</dbReference>
<dbReference type="GO" id="GO:0003677">
    <property type="term" value="F:DNA binding"/>
    <property type="evidence" value="ECO:0007669"/>
    <property type="project" value="InterPro"/>
</dbReference>
<organism evidence="3 4">
    <name type="scientific">Breoghania corrubedonensis</name>
    <dbReference type="NCBI Taxonomy" id="665038"/>
    <lineage>
        <taxon>Bacteria</taxon>
        <taxon>Pseudomonadati</taxon>
        <taxon>Pseudomonadota</taxon>
        <taxon>Alphaproteobacteria</taxon>
        <taxon>Hyphomicrobiales</taxon>
        <taxon>Stappiaceae</taxon>
        <taxon>Breoghania</taxon>
    </lineage>
</organism>
<feature type="domain" description="PBP" evidence="1">
    <location>
        <begin position="87"/>
        <end position="274"/>
    </location>
</feature>
<dbReference type="Proteomes" id="UP000244081">
    <property type="component" value="Unassembled WGS sequence"/>
</dbReference>
<evidence type="ECO:0000313" key="3">
    <source>
        <dbReference type="EMBL" id="PTW58733.1"/>
    </source>
</evidence>
<comment type="caution">
    <text evidence="3">The sequence shown here is derived from an EMBL/GenBank/DDBJ whole genome shotgun (WGS) entry which is preliminary data.</text>
</comment>
<sequence>MTSPLPSYLTTREMAELLRVKERKVYDLVATGAVPHSRATGKLLFPREAVLAWIESAGGGEGQAAQSEERPNVVLGSHDPLLEWALRESGSGLASFFDGSFDGLERFAERGGIAAGLHVSEPDPEGGEGLHWNQATVVEQFSYRPVVLIEWAWRERGLIVAKGNPLGLSAITDLAGVRVVQRQAKAGSQRLMETMLLGAGLKVSDLRSPGSPARDERDAALAVLEGKADAAFGLSALAHQFKLDFVPLCRERYDLLVWRRAWFEPPLQTLVEFCRTTAFAEMTQEFGGYDVSGLGKVRFNGA</sequence>
<dbReference type="AlphaFoldDB" id="A0A2T5V4R7"/>
<dbReference type="PANTHER" id="PTHR38431:SF1">
    <property type="entry name" value="BLL2305 PROTEIN"/>
    <property type="match status" value="1"/>
</dbReference>
<gene>
    <name evidence="3" type="ORF">C8N35_10935</name>
</gene>
<dbReference type="EMBL" id="QAYG01000009">
    <property type="protein sequence ID" value="PTW58733.1"/>
    <property type="molecule type" value="Genomic_DNA"/>
</dbReference>
<proteinExistence type="predicted"/>
<keyword evidence="4" id="KW-1185">Reference proteome</keyword>
<reference evidence="3 4" key="1">
    <citation type="submission" date="2018-04" db="EMBL/GenBank/DDBJ databases">
        <title>Genomic Encyclopedia of Archaeal and Bacterial Type Strains, Phase II (KMG-II): from individual species to whole genera.</title>
        <authorList>
            <person name="Goeker M."/>
        </authorList>
    </citation>
    <scope>NUCLEOTIDE SEQUENCE [LARGE SCALE GENOMIC DNA]</scope>
    <source>
        <strain evidence="3 4">DSM 23382</strain>
    </source>
</reference>